<dbReference type="PANTHER" id="PTHR43563">
    <property type="entry name" value="AMINE OXIDASE"/>
    <property type="match status" value="1"/>
</dbReference>
<dbReference type="SUPFAM" id="SSF51905">
    <property type="entry name" value="FAD/NAD(P)-binding domain"/>
    <property type="match status" value="1"/>
</dbReference>
<dbReference type="GO" id="GO:0097621">
    <property type="term" value="F:monoamine oxidase activity"/>
    <property type="evidence" value="ECO:0007669"/>
    <property type="project" value="UniProtKB-EC"/>
</dbReference>
<comment type="similarity">
    <text evidence="2 6">Belongs to the flavin monoamine oxidase family.</text>
</comment>
<dbReference type="InterPro" id="IPR001613">
    <property type="entry name" value="Flavin_amine_oxidase"/>
</dbReference>
<keyword evidence="9" id="KW-1185">Reference proteome</keyword>
<dbReference type="Gene3D" id="1.10.405.10">
    <property type="entry name" value="Guanine Nucleotide Dissociation Inhibitor, domain 1"/>
    <property type="match status" value="1"/>
</dbReference>
<dbReference type="InterPro" id="IPR036188">
    <property type="entry name" value="FAD/NAD-bd_sf"/>
</dbReference>
<feature type="binding site" evidence="5">
    <location>
        <position position="376"/>
    </location>
    <ligand>
        <name>FAD</name>
        <dbReference type="ChEBI" id="CHEBI:57692"/>
    </ligand>
</feature>
<dbReference type="Pfam" id="PF01593">
    <property type="entry name" value="Amino_oxidase"/>
    <property type="match status" value="1"/>
</dbReference>
<dbReference type="SUPFAM" id="SSF54373">
    <property type="entry name" value="FAD-linked reductases, C-terminal domain"/>
    <property type="match status" value="1"/>
</dbReference>
<dbReference type="InterPro" id="IPR002937">
    <property type="entry name" value="Amino_oxidase"/>
</dbReference>
<dbReference type="EMBL" id="JAWDJX010000022">
    <property type="protein sequence ID" value="KAK3052192.1"/>
    <property type="molecule type" value="Genomic_DNA"/>
</dbReference>
<evidence type="ECO:0000256" key="4">
    <source>
        <dbReference type="ARBA" id="ARBA00048448"/>
    </source>
</evidence>
<organism evidence="8 9">
    <name type="scientific">Extremus antarcticus</name>
    <dbReference type="NCBI Taxonomy" id="702011"/>
    <lineage>
        <taxon>Eukaryota</taxon>
        <taxon>Fungi</taxon>
        <taxon>Dikarya</taxon>
        <taxon>Ascomycota</taxon>
        <taxon>Pezizomycotina</taxon>
        <taxon>Dothideomycetes</taxon>
        <taxon>Dothideomycetidae</taxon>
        <taxon>Mycosphaerellales</taxon>
        <taxon>Extremaceae</taxon>
        <taxon>Extremus</taxon>
    </lineage>
</organism>
<evidence type="ECO:0000256" key="2">
    <source>
        <dbReference type="ARBA" id="ARBA00005995"/>
    </source>
</evidence>
<dbReference type="AlphaFoldDB" id="A0AAJ0DE94"/>
<evidence type="ECO:0000259" key="7">
    <source>
        <dbReference type="Pfam" id="PF01593"/>
    </source>
</evidence>
<dbReference type="PRINTS" id="PR00757">
    <property type="entry name" value="AMINEOXDASEF"/>
</dbReference>
<proteinExistence type="inferred from homology"/>
<comment type="caution">
    <text evidence="8">The sequence shown here is derived from an EMBL/GenBank/DDBJ whole genome shotgun (WGS) entry which is preliminary data.</text>
</comment>
<dbReference type="SUPFAM" id="SSF55298">
    <property type="entry name" value="YjgF-like"/>
    <property type="match status" value="1"/>
</dbReference>
<name>A0AAJ0DE94_9PEZI</name>
<feature type="binding site" evidence="5">
    <location>
        <position position="481"/>
    </location>
    <ligand>
        <name>substrate</name>
    </ligand>
</feature>
<dbReference type="InterPro" id="IPR035959">
    <property type="entry name" value="RutC-like_sf"/>
</dbReference>
<feature type="binding site" evidence="5">
    <location>
        <position position="148"/>
    </location>
    <ligand>
        <name>FAD</name>
        <dbReference type="ChEBI" id="CHEBI:57692"/>
    </ligand>
</feature>
<feature type="domain" description="Amine oxidase" evidence="7">
    <location>
        <begin position="147"/>
        <end position="532"/>
    </location>
</feature>
<reference evidence="8" key="1">
    <citation type="submission" date="2023-04" db="EMBL/GenBank/DDBJ databases">
        <title>Black Yeasts Isolated from many extreme environments.</title>
        <authorList>
            <person name="Coleine C."/>
            <person name="Stajich J.E."/>
            <person name="Selbmann L."/>
        </authorList>
    </citation>
    <scope>NUCLEOTIDE SEQUENCE</scope>
    <source>
        <strain evidence="8">CCFEE 5312</strain>
    </source>
</reference>
<dbReference type="Pfam" id="PF01042">
    <property type="entry name" value="Ribonuc_L-PSP"/>
    <property type="match status" value="1"/>
</dbReference>
<dbReference type="Gene3D" id="3.50.50.60">
    <property type="entry name" value="FAD/NAD(P)-binding domain"/>
    <property type="match status" value="1"/>
</dbReference>
<evidence type="ECO:0000256" key="3">
    <source>
        <dbReference type="ARBA" id="ARBA00023002"/>
    </source>
</evidence>
<keyword evidence="6" id="KW-0285">Flavoprotein</keyword>
<evidence type="ECO:0000256" key="1">
    <source>
        <dbReference type="ARBA" id="ARBA00001974"/>
    </source>
</evidence>
<dbReference type="InterPro" id="IPR006175">
    <property type="entry name" value="YjgF/YER057c/UK114"/>
</dbReference>
<dbReference type="EC" id="1.4.3.-" evidence="6"/>
<comment type="cofactor">
    <cofactor evidence="1 6">
        <name>FAD</name>
        <dbReference type="ChEBI" id="CHEBI:57692"/>
    </cofactor>
</comment>
<accession>A0AAJ0DE94</accession>
<keyword evidence="3 6" id="KW-0560">Oxidoreductase</keyword>
<comment type="catalytic activity">
    <reaction evidence="4">
        <text>a secondary aliphatic amine + O2 + H2O = a primary amine + an aldehyde + H2O2</text>
        <dbReference type="Rhea" id="RHEA:26414"/>
        <dbReference type="ChEBI" id="CHEBI:15377"/>
        <dbReference type="ChEBI" id="CHEBI:15379"/>
        <dbReference type="ChEBI" id="CHEBI:16240"/>
        <dbReference type="ChEBI" id="CHEBI:17478"/>
        <dbReference type="ChEBI" id="CHEBI:58855"/>
        <dbReference type="ChEBI" id="CHEBI:65296"/>
        <dbReference type="EC" id="1.4.3.4"/>
    </reaction>
</comment>
<gene>
    <name evidence="8" type="ORF">LTR09_006784</name>
</gene>
<dbReference type="Gene3D" id="3.90.660.10">
    <property type="match status" value="1"/>
</dbReference>
<dbReference type="InterPro" id="IPR050703">
    <property type="entry name" value="Flavin_MAO"/>
</dbReference>
<sequence length="535" mass="58916">MPGGATILKPYKVDPSPFYSHVTHSTGNVNIITPAGQIGRKTDGSIPADPVEQIREAFHNLRRCLDSAGARMEDVLRLTYYIVDYDHQNPRHRQPYLDCFKTHRPATTLIPVTKLALPGIIFEVEATAAVPQHVTETVDVVVVGAGLSGLQTAVDLHKTGLKVKVCEARDRVGGKTYSVPAQGSVCDVGAAWINDTNQVRMFNLAQRFGLDLIVQNTKGSIVVDHGIGNCKTHPYGQLLSDADDKARIDEVIRLRDIFEATCQQIDITSPTASGKSVRADLDNITVEDWVRSHNPSSEDALNSLTIGSRAMLGVEPSEISALYFLDYCKSGGGYMLMRSDLKDGGQYLRVAQGTQSFSKGLANELPPDSMALMSPVRRIEQIPGGVRVVSARGVYNASRVVVSVPTPLYKEITFDPPLPADKLELSQSTLLGDYCKSIVFYNSPWWRKHDLCGLAQSCHGPFAVTRDSSVDADNHYSLTCFTAGEPAREWMKLSRKDRDQAVLDQLQKLYSPFAQMEDPIEIVEQIWQVRACVEP</sequence>
<dbReference type="Proteomes" id="UP001271007">
    <property type="component" value="Unassembled WGS sequence"/>
</dbReference>
<dbReference type="PANTHER" id="PTHR43563:SF14">
    <property type="entry name" value="AMINE OXIDASE"/>
    <property type="match status" value="1"/>
</dbReference>
<dbReference type="Gene3D" id="3.30.1330.40">
    <property type="entry name" value="RutC-like"/>
    <property type="match status" value="1"/>
</dbReference>
<evidence type="ECO:0000256" key="5">
    <source>
        <dbReference type="PIRSR" id="PIRSR601613-1"/>
    </source>
</evidence>
<evidence type="ECO:0000256" key="6">
    <source>
        <dbReference type="RuleBase" id="RU362067"/>
    </source>
</evidence>
<protein>
    <recommendedName>
        <fullName evidence="6">Amine oxidase</fullName>
        <ecNumber evidence="6">1.4.3.-</ecNumber>
    </recommendedName>
</protein>
<keyword evidence="6" id="KW-0274">FAD</keyword>
<evidence type="ECO:0000313" key="8">
    <source>
        <dbReference type="EMBL" id="KAK3052192.1"/>
    </source>
</evidence>
<evidence type="ECO:0000313" key="9">
    <source>
        <dbReference type="Proteomes" id="UP001271007"/>
    </source>
</evidence>
<feature type="binding site" evidence="5">
    <location>
        <begin position="167"/>
        <end position="168"/>
    </location>
    <ligand>
        <name>FAD</name>
        <dbReference type="ChEBI" id="CHEBI:57692"/>
    </ligand>
</feature>